<accession>A0ABX8JJG6</accession>
<dbReference type="InterPro" id="IPR050103">
    <property type="entry name" value="Class-III_PLP-dep_AT"/>
</dbReference>
<comment type="cofactor">
    <cofactor evidence="1">
        <name>pyridoxal 5'-phosphate</name>
        <dbReference type="ChEBI" id="CHEBI:597326"/>
    </cofactor>
</comment>
<dbReference type="Proteomes" id="UP000683493">
    <property type="component" value="Chromosome"/>
</dbReference>
<keyword evidence="4" id="KW-0663">Pyridoxal phosphate</keyword>
<keyword evidence="3 5" id="KW-0032">Aminotransferase</keyword>
<dbReference type="PIRSF" id="PIRSF000521">
    <property type="entry name" value="Transaminase_4ab_Lys_Orn"/>
    <property type="match status" value="1"/>
</dbReference>
<dbReference type="CDD" id="cd00610">
    <property type="entry name" value="OAT_like"/>
    <property type="match status" value="1"/>
</dbReference>
<dbReference type="EMBL" id="CP076724">
    <property type="protein sequence ID" value="QWV98528.1"/>
    <property type="molecule type" value="Genomic_DNA"/>
</dbReference>
<proteinExistence type="inferred from homology"/>
<dbReference type="Pfam" id="PF00202">
    <property type="entry name" value="Aminotran_3"/>
    <property type="match status" value="1"/>
</dbReference>
<dbReference type="NCBIfam" id="NF005993">
    <property type="entry name" value="PRK08117.1"/>
    <property type="match status" value="1"/>
</dbReference>
<dbReference type="PANTHER" id="PTHR11986">
    <property type="entry name" value="AMINOTRANSFERASE CLASS III"/>
    <property type="match status" value="1"/>
</dbReference>
<evidence type="ECO:0000256" key="4">
    <source>
        <dbReference type="RuleBase" id="RU003560"/>
    </source>
</evidence>
<sequence length="433" mass="46497">MIEDDRLVQRALAVMAPPAHHYYPITIAHGSGTEVVSKDGRRFLDFSSGLAVLNLGHNHPRVIQAVHEQTDRYLHAGGIYYSEATIAAAEELVSVTPHGLNMLFFGNSGAEAVEGALKVARYTSGRQAIISCTGAFHGRTMGALSLTSSSSAYRRRYHPLLPSVYQVSYPACFICSCGMNAEACGGKCLEEIDRLFQRQIPPEEVAAIIVEPFLGEGGYYPAPRTYLKGLRKICDEYGILLIFDEVQSGIGRTGKWFCCEHAGVHPDILVTAKALASGLPLGAVVASKELMTKWDSPSHGSTFGGNPVSCAAALATLRVIKDEGLLDRACVAGAKMVSYLQEVAMHNPSVGEVRGMGCMVGVEFVDESGAADGRLCQNLIDECLAKGVILIGCGLKRNVVRLIPPLNAKDAELKEALGIFSDALIELTRRKNS</sequence>
<evidence type="ECO:0000256" key="3">
    <source>
        <dbReference type="ARBA" id="ARBA00022576"/>
    </source>
</evidence>
<comment type="similarity">
    <text evidence="2 4">Belongs to the class-III pyridoxal-phosphate-dependent aminotransferase family.</text>
</comment>
<protein>
    <submittedName>
        <fullName evidence="5">Aspartate aminotransferase family protein</fullName>
    </submittedName>
</protein>
<dbReference type="InterPro" id="IPR005814">
    <property type="entry name" value="Aminotrans_3"/>
</dbReference>
<evidence type="ECO:0000313" key="6">
    <source>
        <dbReference type="Proteomes" id="UP000683493"/>
    </source>
</evidence>
<keyword evidence="6" id="KW-1185">Reference proteome</keyword>
<organism evidence="5 6">
    <name type="scientific">Geomonas diazotrophica</name>
    <dbReference type="NCBI Taxonomy" id="2843197"/>
    <lineage>
        <taxon>Bacteria</taxon>
        <taxon>Pseudomonadati</taxon>
        <taxon>Thermodesulfobacteriota</taxon>
        <taxon>Desulfuromonadia</taxon>
        <taxon>Geobacterales</taxon>
        <taxon>Geobacteraceae</taxon>
        <taxon>Geomonas</taxon>
    </lineage>
</organism>
<evidence type="ECO:0000256" key="1">
    <source>
        <dbReference type="ARBA" id="ARBA00001933"/>
    </source>
</evidence>
<evidence type="ECO:0000256" key="2">
    <source>
        <dbReference type="ARBA" id="ARBA00008954"/>
    </source>
</evidence>
<gene>
    <name evidence="5" type="ORF">KP005_04355</name>
</gene>
<name>A0ABX8JJG6_9BACT</name>
<dbReference type="PANTHER" id="PTHR11986:SF58">
    <property type="entry name" value="LEUCINE_METHIONINE RACEMASE"/>
    <property type="match status" value="1"/>
</dbReference>
<keyword evidence="3 5" id="KW-0808">Transferase</keyword>
<evidence type="ECO:0000313" key="5">
    <source>
        <dbReference type="EMBL" id="QWV98528.1"/>
    </source>
</evidence>
<dbReference type="InterPro" id="IPR049704">
    <property type="entry name" value="Aminotrans_3_PPA_site"/>
</dbReference>
<dbReference type="GO" id="GO:0008483">
    <property type="term" value="F:transaminase activity"/>
    <property type="evidence" value="ECO:0007669"/>
    <property type="project" value="UniProtKB-KW"/>
</dbReference>
<reference evidence="5 6" key="1">
    <citation type="submission" date="2021-06" db="EMBL/GenBank/DDBJ databases">
        <title>Gemonas diversity in paddy soil.</title>
        <authorList>
            <person name="Liu G."/>
        </authorList>
    </citation>
    <scope>NUCLEOTIDE SEQUENCE [LARGE SCALE GENOMIC DNA]</scope>
    <source>
        <strain evidence="5 6">RG29</strain>
    </source>
</reference>
<dbReference type="PROSITE" id="PS00600">
    <property type="entry name" value="AA_TRANSFER_CLASS_3"/>
    <property type="match status" value="1"/>
</dbReference>